<comment type="caution">
    <text evidence="1">The sequence shown here is derived from an EMBL/GenBank/DDBJ whole genome shotgun (WGS) entry which is preliminary data.</text>
</comment>
<evidence type="ECO:0000313" key="1">
    <source>
        <dbReference type="EMBL" id="GBP73189.1"/>
    </source>
</evidence>
<gene>
    <name evidence="1" type="ORF">EVAR_54922_1</name>
</gene>
<sequence>MRLQTCAACGARLAIYKVSGAPSRGAKPLPAAYYARPFFEDIPLSVPDADRAGPAAPASTARPFVSEIKRVVALDNEIVSAIFTRRDRNLYRYLRNSPSGLFSRRVPSPGASQGACACRSLSIRRRSASLHVEKNNIGYTAGGQRGGRLCFESGAAQEECCGETMTCAAQCSIM</sequence>
<protein>
    <submittedName>
        <fullName evidence="1">Uncharacterized protein</fullName>
    </submittedName>
</protein>
<organism evidence="1 2">
    <name type="scientific">Eumeta variegata</name>
    <name type="common">Bagworm moth</name>
    <name type="synonym">Eumeta japonica</name>
    <dbReference type="NCBI Taxonomy" id="151549"/>
    <lineage>
        <taxon>Eukaryota</taxon>
        <taxon>Metazoa</taxon>
        <taxon>Ecdysozoa</taxon>
        <taxon>Arthropoda</taxon>
        <taxon>Hexapoda</taxon>
        <taxon>Insecta</taxon>
        <taxon>Pterygota</taxon>
        <taxon>Neoptera</taxon>
        <taxon>Endopterygota</taxon>
        <taxon>Lepidoptera</taxon>
        <taxon>Glossata</taxon>
        <taxon>Ditrysia</taxon>
        <taxon>Tineoidea</taxon>
        <taxon>Psychidae</taxon>
        <taxon>Oiketicinae</taxon>
        <taxon>Eumeta</taxon>
    </lineage>
</organism>
<keyword evidence="2" id="KW-1185">Reference proteome</keyword>
<dbReference type="AlphaFoldDB" id="A0A4C1YEV0"/>
<evidence type="ECO:0000313" key="2">
    <source>
        <dbReference type="Proteomes" id="UP000299102"/>
    </source>
</evidence>
<accession>A0A4C1YEV0</accession>
<proteinExistence type="predicted"/>
<dbReference type="EMBL" id="BGZK01001165">
    <property type="protein sequence ID" value="GBP73189.1"/>
    <property type="molecule type" value="Genomic_DNA"/>
</dbReference>
<name>A0A4C1YEV0_EUMVA</name>
<reference evidence="1 2" key="1">
    <citation type="journal article" date="2019" name="Commun. Biol.">
        <title>The bagworm genome reveals a unique fibroin gene that provides high tensile strength.</title>
        <authorList>
            <person name="Kono N."/>
            <person name="Nakamura H."/>
            <person name="Ohtoshi R."/>
            <person name="Tomita M."/>
            <person name="Numata K."/>
            <person name="Arakawa K."/>
        </authorList>
    </citation>
    <scope>NUCLEOTIDE SEQUENCE [LARGE SCALE GENOMIC DNA]</scope>
</reference>
<dbReference type="Proteomes" id="UP000299102">
    <property type="component" value="Unassembled WGS sequence"/>
</dbReference>